<feature type="domain" description="DinB-like" evidence="1">
    <location>
        <begin position="77"/>
        <end position="212"/>
    </location>
</feature>
<accession>A0A7C9I5W1</accession>
<dbReference type="InterPro" id="IPR034660">
    <property type="entry name" value="DinB/YfiT-like"/>
</dbReference>
<name>A0A7C9I5W1_9DEIO</name>
<keyword evidence="3" id="KW-1185">Reference proteome</keyword>
<proteinExistence type="predicted"/>
<dbReference type="Pfam" id="PF12867">
    <property type="entry name" value="DinB_2"/>
    <property type="match status" value="1"/>
</dbReference>
<evidence type="ECO:0000313" key="2">
    <source>
        <dbReference type="EMBL" id="MVN89291.1"/>
    </source>
</evidence>
<reference evidence="2 3" key="1">
    <citation type="submission" date="2019-12" db="EMBL/GenBank/DDBJ databases">
        <title>Deinococcus sp. HMF7620 Genome sequencing and assembly.</title>
        <authorList>
            <person name="Kang H."/>
            <person name="Kim H."/>
            <person name="Joh K."/>
        </authorList>
    </citation>
    <scope>NUCLEOTIDE SEQUENCE [LARGE SCALE GENOMIC DNA]</scope>
    <source>
        <strain evidence="2 3">HMF7620</strain>
    </source>
</reference>
<sequence length="225" mass="24903">MGFYGRITLSNASPSTSADSRLFKASNGLHMPVLPHLRAPRYDSAMSPASRPAPSDYSPFYETYVALVDTAPILETLEKNIGETRALLSTLIDAQAAFAYAPNKWTLKQVIGHMIDTERVFAYRALRAARGDHQTALAGYDDEAWAATWNVAHLSIDALSDGLQVVRNNTLHLLRHLEPGDWQRRVTANGTEFTVQALGFIIAGHELHHRQIVQERYLSGHAGIL</sequence>
<organism evidence="2 3">
    <name type="scientific">Deinococcus arboris</name>
    <dbReference type="NCBI Taxonomy" id="2682977"/>
    <lineage>
        <taxon>Bacteria</taxon>
        <taxon>Thermotogati</taxon>
        <taxon>Deinococcota</taxon>
        <taxon>Deinococci</taxon>
        <taxon>Deinococcales</taxon>
        <taxon>Deinococcaceae</taxon>
        <taxon>Deinococcus</taxon>
    </lineage>
</organism>
<dbReference type="EMBL" id="WQLB01000052">
    <property type="protein sequence ID" value="MVN89291.1"/>
    <property type="molecule type" value="Genomic_DNA"/>
</dbReference>
<evidence type="ECO:0000259" key="1">
    <source>
        <dbReference type="Pfam" id="PF12867"/>
    </source>
</evidence>
<evidence type="ECO:0000313" key="3">
    <source>
        <dbReference type="Proteomes" id="UP000483286"/>
    </source>
</evidence>
<dbReference type="InterPro" id="IPR024775">
    <property type="entry name" value="DinB-like"/>
</dbReference>
<dbReference type="Gene3D" id="1.20.120.450">
    <property type="entry name" value="dinb family like domain"/>
    <property type="match status" value="1"/>
</dbReference>
<protein>
    <submittedName>
        <fullName evidence="2">DUF664 domain-containing protein</fullName>
    </submittedName>
</protein>
<dbReference type="Proteomes" id="UP000483286">
    <property type="component" value="Unassembled WGS sequence"/>
</dbReference>
<dbReference type="AlphaFoldDB" id="A0A7C9I5W1"/>
<dbReference type="SUPFAM" id="SSF109854">
    <property type="entry name" value="DinB/YfiT-like putative metalloenzymes"/>
    <property type="match status" value="1"/>
</dbReference>
<gene>
    <name evidence="2" type="ORF">GO986_21380</name>
</gene>
<comment type="caution">
    <text evidence="2">The sequence shown here is derived from an EMBL/GenBank/DDBJ whole genome shotgun (WGS) entry which is preliminary data.</text>
</comment>